<dbReference type="PROSITE" id="PS50216">
    <property type="entry name" value="DHHC"/>
    <property type="match status" value="1"/>
</dbReference>
<keyword evidence="5 8" id="KW-1133">Transmembrane helix</keyword>
<dbReference type="PANTHER" id="PTHR22883">
    <property type="entry name" value="ZINC FINGER DHHC DOMAIN CONTAINING PROTEIN"/>
    <property type="match status" value="1"/>
</dbReference>
<evidence type="ECO:0000259" key="9">
    <source>
        <dbReference type="Pfam" id="PF01529"/>
    </source>
</evidence>
<dbReference type="Pfam" id="PF01529">
    <property type="entry name" value="DHHC"/>
    <property type="match status" value="1"/>
</dbReference>
<feature type="domain" description="Palmitoyltransferase DHHC" evidence="9">
    <location>
        <begin position="159"/>
        <end position="245"/>
    </location>
</feature>
<dbReference type="EMBL" id="CP126223">
    <property type="protein sequence ID" value="WIA23690.1"/>
    <property type="molecule type" value="Genomic_DNA"/>
</dbReference>
<reference evidence="10 11" key="1">
    <citation type="submission" date="2023-05" db="EMBL/GenBank/DDBJ databases">
        <title>A 100% complete, gapless, phased diploid assembly of the Scenedesmus obliquus UTEX 3031 genome.</title>
        <authorList>
            <person name="Biondi T.C."/>
            <person name="Hanschen E.R."/>
            <person name="Kwon T."/>
            <person name="Eng W."/>
            <person name="Kruse C.P.S."/>
            <person name="Koehler S.I."/>
            <person name="Kunde Y."/>
            <person name="Gleasner C.D."/>
            <person name="You Mak K.T."/>
            <person name="Polle J."/>
            <person name="Hovde B.T."/>
            <person name="Starkenburg S.R."/>
        </authorList>
    </citation>
    <scope>NUCLEOTIDE SEQUENCE [LARGE SCALE GENOMIC DNA]</scope>
    <source>
        <strain evidence="10 11">DOE0152z</strain>
    </source>
</reference>
<accession>A0ABY8URF5</accession>
<gene>
    <name evidence="10" type="ORF">OEZ85_000384</name>
</gene>
<feature type="transmembrane region" description="Helical" evidence="8">
    <location>
        <begin position="6"/>
        <end position="24"/>
    </location>
</feature>
<dbReference type="Proteomes" id="UP001244341">
    <property type="component" value="Chromosome 16b"/>
</dbReference>
<evidence type="ECO:0000256" key="2">
    <source>
        <dbReference type="ARBA" id="ARBA00008574"/>
    </source>
</evidence>
<sequence>MYFVNLVYLYFGLTALLVFVLLFGDAPAFQRTPVSYVKWLVTEAWLLALERVVETMFGERGLRMLDSATECCCESSNPMLQIAYLSIVSVGYGLTWQFVFKLLPNAYAAEYHIYTGTAAVCGAVGLFLWASMSDPGRLTPESAALYLAAYPPDGLLFPPKHCSTCDLMRPGRSKHCNACGSCIIRFDHHCGWLNNCIGLNNSRHFLAFLFGNLLLCCYACWAAAAATAGSLQQRGFFDVYVYDPVLKDRVALYTRPAWFLEAAVTGGGAIAAYCIVPACRNVIPWPF</sequence>
<keyword evidence="7 8" id="KW-0012">Acyltransferase</keyword>
<keyword evidence="3 8" id="KW-0808">Transferase</keyword>
<evidence type="ECO:0000313" key="10">
    <source>
        <dbReference type="EMBL" id="WIA23690.1"/>
    </source>
</evidence>
<evidence type="ECO:0000256" key="5">
    <source>
        <dbReference type="ARBA" id="ARBA00022989"/>
    </source>
</evidence>
<comment type="similarity">
    <text evidence="2 8">Belongs to the DHHC palmitoyltransferase family.</text>
</comment>
<protein>
    <recommendedName>
        <fullName evidence="8">S-acyltransferase</fullName>
        <ecNumber evidence="8">2.3.1.225</ecNumber>
    </recommendedName>
    <alternativeName>
        <fullName evidence="8">Palmitoyltransferase</fullName>
    </alternativeName>
</protein>
<name>A0ABY8URF5_TETOB</name>
<feature type="transmembrane region" description="Helical" evidence="8">
    <location>
        <begin position="111"/>
        <end position="130"/>
    </location>
</feature>
<evidence type="ECO:0000256" key="7">
    <source>
        <dbReference type="ARBA" id="ARBA00023315"/>
    </source>
</evidence>
<feature type="transmembrane region" description="Helical" evidence="8">
    <location>
        <begin position="205"/>
        <end position="224"/>
    </location>
</feature>
<evidence type="ECO:0000256" key="1">
    <source>
        <dbReference type="ARBA" id="ARBA00004141"/>
    </source>
</evidence>
<organism evidence="10 11">
    <name type="scientific">Tetradesmus obliquus</name>
    <name type="common">Green alga</name>
    <name type="synonym">Acutodesmus obliquus</name>
    <dbReference type="NCBI Taxonomy" id="3088"/>
    <lineage>
        <taxon>Eukaryota</taxon>
        <taxon>Viridiplantae</taxon>
        <taxon>Chlorophyta</taxon>
        <taxon>core chlorophytes</taxon>
        <taxon>Chlorophyceae</taxon>
        <taxon>CS clade</taxon>
        <taxon>Sphaeropleales</taxon>
        <taxon>Scenedesmaceae</taxon>
        <taxon>Tetradesmus</taxon>
    </lineage>
</organism>
<keyword evidence="11" id="KW-1185">Reference proteome</keyword>
<comment type="domain">
    <text evidence="8">The DHHC domain is required for palmitoyltransferase activity.</text>
</comment>
<keyword evidence="4 8" id="KW-0812">Transmembrane</keyword>
<comment type="catalytic activity">
    <reaction evidence="8">
        <text>L-cysteinyl-[protein] + hexadecanoyl-CoA = S-hexadecanoyl-L-cysteinyl-[protein] + CoA</text>
        <dbReference type="Rhea" id="RHEA:36683"/>
        <dbReference type="Rhea" id="RHEA-COMP:10131"/>
        <dbReference type="Rhea" id="RHEA-COMP:11032"/>
        <dbReference type="ChEBI" id="CHEBI:29950"/>
        <dbReference type="ChEBI" id="CHEBI:57287"/>
        <dbReference type="ChEBI" id="CHEBI:57379"/>
        <dbReference type="ChEBI" id="CHEBI:74151"/>
        <dbReference type="EC" id="2.3.1.225"/>
    </reaction>
</comment>
<evidence type="ECO:0000256" key="4">
    <source>
        <dbReference type="ARBA" id="ARBA00022692"/>
    </source>
</evidence>
<comment type="subcellular location">
    <subcellularLocation>
        <location evidence="1">Membrane</location>
        <topology evidence="1">Multi-pass membrane protein</topology>
    </subcellularLocation>
</comment>
<evidence type="ECO:0000313" key="11">
    <source>
        <dbReference type="Proteomes" id="UP001244341"/>
    </source>
</evidence>
<dbReference type="EC" id="2.3.1.225" evidence="8"/>
<evidence type="ECO:0000256" key="6">
    <source>
        <dbReference type="ARBA" id="ARBA00023136"/>
    </source>
</evidence>
<dbReference type="InterPro" id="IPR001594">
    <property type="entry name" value="Palmitoyltrfase_DHHC"/>
</dbReference>
<evidence type="ECO:0000256" key="8">
    <source>
        <dbReference type="RuleBase" id="RU079119"/>
    </source>
</evidence>
<proteinExistence type="inferred from homology"/>
<keyword evidence="6 8" id="KW-0472">Membrane</keyword>
<evidence type="ECO:0000256" key="3">
    <source>
        <dbReference type="ARBA" id="ARBA00022679"/>
    </source>
</evidence>
<dbReference type="InterPro" id="IPR039859">
    <property type="entry name" value="PFA4/ZDH16/20/ERF2-like"/>
</dbReference>